<dbReference type="Gene3D" id="3.10.580.10">
    <property type="entry name" value="CBS-domain"/>
    <property type="match status" value="1"/>
</dbReference>
<organism evidence="10 11">
    <name type="scientific">Clydaea vesicula</name>
    <dbReference type="NCBI Taxonomy" id="447962"/>
    <lineage>
        <taxon>Eukaryota</taxon>
        <taxon>Fungi</taxon>
        <taxon>Fungi incertae sedis</taxon>
        <taxon>Chytridiomycota</taxon>
        <taxon>Chytridiomycota incertae sedis</taxon>
        <taxon>Chytridiomycetes</taxon>
        <taxon>Lobulomycetales</taxon>
        <taxon>Lobulomycetaceae</taxon>
        <taxon>Clydaea</taxon>
    </lineage>
</organism>
<dbReference type="InterPro" id="IPR046342">
    <property type="entry name" value="CBS_dom_sf"/>
</dbReference>
<evidence type="ECO:0000313" key="10">
    <source>
        <dbReference type="EMBL" id="KAJ3228449.1"/>
    </source>
</evidence>
<evidence type="ECO:0000256" key="4">
    <source>
        <dbReference type="ARBA" id="ARBA00022989"/>
    </source>
</evidence>
<evidence type="ECO:0000259" key="9">
    <source>
        <dbReference type="PROSITE" id="PS51371"/>
    </source>
</evidence>
<dbReference type="GO" id="GO:0030026">
    <property type="term" value="P:intracellular manganese ion homeostasis"/>
    <property type="evidence" value="ECO:0007669"/>
    <property type="project" value="TreeGrafter"/>
</dbReference>
<dbReference type="InterPro" id="IPR045095">
    <property type="entry name" value="ACDP"/>
</dbReference>
<evidence type="ECO:0000256" key="8">
    <source>
        <dbReference type="SAM" id="Phobius"/>
    </source>
</evidence>
<evidence type="ECO:0000256" key="5">
    <source>
        <dbReference type="ARBA" id="ARBA00023136"/>
    </source>
</evidence>
<evidence type="ECO:0000256" key="3">
    <source>
        <dbReference type="ARBA" id="ARBA00022737"/>
    </source>
</evidence>
<evidence type="ECO:0000256" key="1">
    <source>
        <dbReference type="ARBA" id="ARBA00004141"/>
    </source>
</evidence>
<feature type="transmembrane region" description="Helical" evidence="8">
    <location>
        <begin position="20"/>
        <end position="48"/>
    </location>
</feature>
<reference evidence="10" key="1">
    <citation type="submission" date="2020-05" db="EMBL/GenBank/DDBJ databases">
        <title>Phylogenomic resolution of chytrid fungi.</title>
        <authorList>
            <person name="Stajich J.E."/>
            <person name="Amses K."/>
            <person name="Simmons R."/>
            <person name="Seto K."/>
            <person name="Myers J."/>
            <person name="Bonds A."/>
            <person name="Quandt C.A."/>
            <person name="Barry K."/>
            <person name="Liu P."/>
            <person name="Grigoriev I."/>
            <person name="Longcore J.E."/>
            <person name="James T.Y."/>
        </authorList>
    </citation>
    <scope>NUCLEOTIDE SEQUENCE</scope>
    <source>
        <strain evidence="10">JEL0476</strain>
    </source>
</reference>
<comment type="caution">
    <text evidence="10">The sequence shown here is derived from an EMBL/GenBank/DDBJ whole genome shotgun (WGS) entry which is preliminary data.</text>
</comment>
<keyword evidence="2 8" id="KW-0812">Transmembrane</keyword>
<proteinExistence type="predicted"/>
<dbReference type="InterPro" id="IPR000644">
    <property type="entry name" value="CBS_dom"/>
</dbReference>
<protein>
    <recommendedName>
        <fullName evidence="9">CBS domain-containing protein</fullName>
    </recommendedName>
</protein>
<evidence type="ECO:0000256" key="6">
    <source>
        <dbReference type="PROSITE-ProRule" id="PRU00703"/>
    </source>
</evidence>
<keyword evidence="5 8" id="KW-0472">Membrane</keyword>
<dbReference type="GO" id="GO:0016020">
    <property type="term" value="C:membrane"/>
    <property type="evidence" value="ECO:0007669"/>
    <property type="project" value="UniProtKB-SubCell"/>
</dbReference>
<dbReference type="PANTHER" id="PTHR12064">
    <property type="entry name" value="METAL TRANSPORTER CNNM"/>
    <property type="match status" value="1"/>
</dbReference>
<dbReference type="Proteomes" id="UP001211065">
    <property type="component" value="Unassembled WGS sequence"/>
</dbReference>
<comment type="subcellular location">
    <subcellularLocation>
        <location evidence="1">Membrane</location>
        <topology evidence="1">Multi-pass membrane protein</topology>
    </subcellularLocation>
</comment>
<accession>A0AAD5XZK6</accession>
<feature type="region of interest" description="Disordered" evidence="7">
    <location>
        <begin position="359"/>
        <end position="387"/>
    </location>
</feature>
<dbReference type="CDD" id="cd04590">
    <property type="entry name" value="CBS_pair_CorC_HlyC_assoc"/>
    <property type="match status" value="1"/>
</dbReference>
<feature type="domain" description="CBS" evidence="9">
    <location>
        <begin position="183"/>
        <end position="244"/>
    </location>
</feature>
<keyword evidence="3" id="KW-0677">Repeat</keyword>
<dbReference type="PANTHER" id="PTHR12064:SF97">
    <property type="entry name" value="METAL TRANSPORTER CNNM-5"/>
    <property type="match status" value="1"/>
</dbReference>
<feature type="compositionally biased region" description="Polar residues" evidence="7">
    <location>
        <begin position="366"/>
        <end position="378"/>
    </location>
</feature>
<dbReference type="PROSITE" id="PS51371">
    <property type="entry name" value="CBS"/>
    <property type="match status" value="1"/>
</dbReference>
<dbReference type="InterPro" id="IPR044751">
    <property type="entry name" value="Ion_transp-like_CBS"/>
</dbReference>
<keyword evidence="4 8" id="KW-1133">Transmembrane helix</keyword>
<evidence type="ECO:0000256" key="2">
    <source>
        <dbReference type="ARBA" id="ARBA00022692"/>
    </source>
</evidence>
<keyword evidence="6" id="KW-0129">CBS domain</keyword>
<dbReference type="GO" id="GO:0010960">
    <property type="term" value="P:magnesium ion homeostasis"/>
    <property type="evidence" value="ECO:0007669"/>
    <property type="project" value="InterPro"/>
</dbReference>
<dbReference type="SUPFAM" id="SSF54631">
    <property type="entry name" value="CBS-domain pair"/>
    <property type="match status" value="1"/>
</dbReference>
<dbReference type="EMBL" id="JADGJW010000001">
    <property type="protein sequence ID" value="KAJ3228449.1"/>
    <property type="molecule type" value="Genomic_DNA"/>
</dbReference>
<sequence>MKNHTRSSKKVPFELDPVEYYTILFGIIPLLVIIGGVVAGLTIGLMSLDETNLNILKRSGTKTEKIYAERITPIRKNSHLLLGIKKNKVNIFANEISDSAANKYSCAFFAWPVRILITLLWIVAYPIAKLLDFILGESHGLIYRKSELKELVELHGERYAGMLTNDEVDIMRELREKTVLNIMTPIDHVFMLPLHTKLDRKTISALLTVGHSRVPVYNEDKQNVIGVLLVKQLLLLDPDDGTPLVEVKIRSLPRIRPDTPPFEILRKFQNGGSHMALVVDEAKLSSGDDADTCEYKPYWFAKSPLFPSAGMEAKPYKVLGILTLEDVMEEILGSEIIDETDVYIDVVQRNRVESAVKQLKGMSPHLSPSITSDTSQHTKFNEGSEIDPSETSWLLSKIKPNALQQQQILRQSKQSGQANFNEKAPPDVAINLYDTPTKKDINLLTSPKLRASRKGELLKAGDMASKLETQQFKKLIKSPLFLGSESNNEDSDTMKPLDLNA</sequence>
<name>A0AAD5XZK6_9FUNG</name>
<dbReference type="FunFam" id="3.10.580.10:FF:000006">
    <property type="entry name" value="DUF21 and CBS domain protein"/>
    <property type="match status" value="1"/>
</dbReference>
<dbReference type="AlphaFoldDB" id="A0AAD5XZK6"/>
<keyword evidence="11" id="KW-1185">Reference proteome</keyword>
<dbReference type="GO" id="GO:0005737">
    <property type="term" value="C:cytoplasm"/>
    <property type="evidence" value="ECO:0007669"/>
    <property type="project" value="TreeGrafter"/>
</dbReference>
<evidence type="ECO:0000256" key="7">
    <source>
        <dbReference type="SAM" id="MobiDB-lite"/>
    </source>
</evidence>
<evidence type="ECO:0000313" key="11">
    <source>
        <dbReference type="Proteomes" id="UP001211065"/>
    </source>
</evidence>
<gene>
    <name evidence="10" type="ORF">HK099_000004</name>
</gene>